<evidence type="ECO:0000313" key="4">
    <source>
        <dbReference type="Proteomes" id="UP000770785"/>
    </source>
</evidence>
<dbReference type="Gene3D" id="3.20.20.80">
    <property type="entry name" value="Glycosidases"/>
    <property type="match status" value="1"/>
</dbReference>
<dbReference type="NCBIfam" id="TIGR04183">
    <property type="entry name" value="Por_Secre_tail"/>
    <property type="match status" value="1"/>
</dbReference>
<evidence type="ECO:0000256" key="1">
    <source>
        <dbReference type="SAM" id="SignalP"/>
    </source>
</evidence>
<evidence type="ECO:0000313" key="3">
    <source>
        <dbReference type="EMBL" id="NJC26441.1"/>
    </source>
</evidence>
<protein>
    <recommendedName>
        <fullName evidence="2">DUF5722 domain-containing protein</fullName>
    </recommendedName>
</protein>
<feature type="domain" description="DUF5722" evidence="2">
    <location>
        <begin position="598"/>
        <end position="998"/>
    </location>
</feature>
<dbReference type="SUPFAM" id="SSF51445">
    <property type="entry name" value="(Trans)glycosidases"/>
    <property type="match status" value="1"/>
</dbReference>
<evidence type="ECO:0000259" key="2">
    <source>
        <dbReference type="Pfam" id="PF18989"/>
    </source>
</evidence>
<dbReference type="Pfam" id="PF18989">
    <property type="entry name" value="DUF5722"/>
    <property type="match status" value="1"/>
</dbReference>
<feature type="signal peptide" evidence="1">
    <location>
        <begin position="1"/>
        <end position="25"/>
    </location>
</feature>
<name>A0ABX0XB03_9BACT</name>
<proteinExistence type="predicted"/>
<keyword evidence="4" id="KW-1185">Reference proteome</keyword>
<gene>
    <name evidence="3" type="ORF">GGR27_001940</name>
</gene>
<dbReference type="InterPro" id="IPR017853">
    <property type="entry name" value="GH"/>
</dbReference>
<dbReference type="RefSeq" id="WP_168037184.1">
    <property type="nucleotide sequence ID" value="NZ_JAATJH010000002.1"/>
</dbReference>
<dbReference type="EMBL" id="JAATJH010000002">
    <property type="protein sequence ID" value="NJC26441.1"/>
    <property type="molecule type" value="Genomic_DNA"/>
</dbReference>
<accession>A0ABX0XB03</accession>
<organism evidence="3 4">
    <name type="scientific">Neolewinella antarctica</name>
    <dbReference type="NCBI Taxonomy" id="442734"/>
    <lineage>
        <taxon>Bacteria</taxon>
        <taxon>Pseudomonadati</taxon>
        <taxon>Bacteroidota</taxon>
        <taxon>Saprospiria</taxon>
        <taxon>Saprospirales</taxon>
        <taxon>Lewinellaceae</taxon>
        <taxon>Neolewinella</taxon>
    </lineage>
</organism>
<dbReference type="InterPro" id="IPR026444">
    <property type="entry name" value="Secre_tail"/>
</dbReference>
<comment type="caution">
    <text evidence="3">The sequence shown here is derived from an EMBL/GenBank/DDBJ whole genome shotgun (WGS) entry which is preliminary data.</text>
</comment>
<sequence length="1258" mass="139893">MSILKRINLCCLVLALPLLSLQAQTIPLALDVATANQLSVTESPTGTYVLSSTGADPKIRSVQLPAASYDPDQVYVISFDYVAADGLDGLQIYYGTPIAGARSVTFGSLSATTSYRTFKAFMKIEAATWDEAYRDFRFDFGNSSGQEITLRNLQLRAPTATEVISLRLDPANVSPFITVTEPTANNYDITTSGGDPWVGTETITTVYNPDSVYVLSFDYTSTSGLNDLRIFYGEPNPARAIDYGRLPAAATRTNFKSLLNVDAVGKWTEFFETFRFDFGTTAGLDIQVSNLVLREPTNAERKLAPVLVETVSVELNTALTSGNLNATEDAPGSYTLTTTGPDPWIRSKQITERYDTDSTYILEFEYQASAEYNELQIFYGLPPNGVRSFTTLPVAAAATWTTYTINTRLESDNFADSDWTDFRFDFGRRESTTDEKTFLIRNITLRKPTAAEVVAEEDSDKLRSRRNNAEFLAYLAADYPDSVAAVDVTMEEVTIGGTVGADAGARFLVEILPEQYGFNLDTFITALSLTPVGGAYEQTLDRYVALIENGISRQRDRLYSRWAVATPLGNDRYELASLMRWPTGIVKIANNNQPEDKQNALKGLEGLKNDNTDMFFDLEDLDVKAHRIGLLLHGLYRRDTTGMTFRFNNKTYGVSPNFINGLDERVKLLTDASMKTSLTILCPLNNVPAFISDIFTHPDARTGLYSMANVTSAEGVEYYTAYVDFLAKRYSRPDSLYGRVTQFIIHNEVDAHTEWTHAGEKPVDLYVQIYDRSMRLVYLTARKHNPTFKVFTSHTKHFNSKPGSNENFRGLDILNRLTDLSKKEGDYEWGIAWHSYPTNLTDPRVWNDPIPRTRLDFLTPEITPRNIEVIDAFVRQKDRLYNGKKVRTIMLSENGFNSNPALAGGSETNQAAAVAYFWKKAENKRLPAIETIHLQRWVDFPTEQGILFGLWTTAPGTRGEFDTKKLSWQVWADAGTANESGTFDPYKTTIGIAEWSEIQFNFASETTPYPVTMEISCYDPTMETMVSFNGERRMPQPNGSVNFYNVASNVDQAYEVFVDGNLAAKEQVSVTGPTDVAVDLCSLPVEWQTFTAEALTKTARLIWSVSPEKENAGFTVQRSATGLAFATISEVAARPVMEPQNYEVTDPNPLRGTSYYRIVQTDFDGQAVTSPVRRIDFGELTQELSISPNPSSGIVTLRLPGNFVAEQLQLIDATGRVTEVDLPGESGQLALGNVPEGAYVLRAIARDGTVVSGKLVLR</sequence>
<dbReference type="Proteomes" id="UP000770785">
    <property type="component" value="Unassembled WGS sequence"/>
</dbReference>
<reference evidence="3 4" key="1">
    <citation type="submission" date="2020-03" db="EMBL/GenBank/DDBJ databases">
        <title>Genomic Encyclopedia of Type Strains, Phase IV (KMG-IV): sequencing the most valuable type-strain genomes for metagenomic binning, comparative biology and taxonomic classification.</title>
        <authorList>
            <person name="Goeker M."/>
        </authorList>
    </citation>
    <scope>NUCLEOTIDE SEQUENCE [LARGE SCALE GENOMIC DNA]</scope>
    <source>
        <strain evidence="3 4">DSM 105096</strain>
    </source>
</reference>
<dbReference type="InterPro" id="IPR043780">
    <property type="entry name" value="DUF5722"/>
</dbReference>
<keyword evidence="1" id="KW-0732">Signal</keyword>
<feature type="chain" id="PRO_5046325121" description="DUF5722 domain-containing protein" evidence="1">
    <location>
        <begin position="26"/>
        <end position="1258"/>
    </location>
</feature>